<reference evidence="1" key="1">
    <citation type="submission" date="2023-02" db="EMBL/GenBank/DDBJ databases">
        <title>Elizabethkingia anophelis draft genomes.</title>
        <authorList>
            <person name="Nicholson A.C."/>
            <person name="Whitney A.M."/>
            <person name="Humrighouse B.W."/>
            <person name="Villarma A."/>
            <person name="Bell M."/>
            <person name="Mcquiston J."/>
        </authorList>
    </citation>
    <scope>NUCLEOTIDE SEQUENCE</scope>
    <source>
        <strain evidence="1">B4955</strain>
    </source>
</reference>
<dbReference type="RefSeq" id="WP_161112636.1">
    <property type="nucleotide sequence ID" value="NZ_RSAZ01000001.1"/>
</dbReference>
<sequence length="230" mass="27634">MKDALQSQTLDFDYIKKEYNNLFPQWEKVKKVEKFPFYKYTDDLFEKIRKILSTSNIFLLGKAFGYLNEVREIHLQGKLDYDYIRIYADDTDKIYWFNEYNNLFTDEEYWQNLIIAYQLQYYDPNLPHGILKSLFSSKRGGKESIMDKDKRRVYDGLPDVVTIYRGMSVKEFNSGDFRLSWTLDKNIAEEFKERSELLYGQKSMVHELKIDKAKILAYLNDEEQEVIVIF</sequence>
<dbReference type="AlphaFoldDB" id="A0AAE4P1H3"/>
<name>A0AAE4P1H3_9FLAO</name>
<protein>
    <submittedName>
        <fullName evidence="1">Uncharacterized protein</fullName>
    </submittedName>
</protein>
<comment type="caution">
    <text evidence="1">The sequence shown here is derived from an EMBL/GenBank/DDBJ whole genome shotgun (WGS) entry which is preliminary data.</text>
</comment>
<evidence type="ECO:0000313" key="2">
    <source>
        <dbReference type="Proteomes" id="UP001189000"/>
    </source>
</evidence>
<dbReference type="EMBL" id="NWGY01000010">
    <property type="protein sequence ID" value="MDV3664204.1"/>
    <property type="molecule type" value="Genomic_DNA"/>
</dbReference>
<organism evidence="1 2">
    <name type="scientific">Elizabethkingia anophelis</name>
    <dbReference type="NCBI Taxonomy" id="1117645"/>
    <lineage>
        <taxon>Bacteria</taxon>
        <taxon>Pseudomonadati</taxon>
        <taxon>Bacteroidota</taxon>
        <taxon>Flavobacteriia</taxon>
        <taxon>Flavobacteriales</taxon>
        <taxon>Weeksellaceae</taxon>
        <taxon>Elizabethkingia</taxon>
    </lineage>
</organism>
<accession>A0AAE4P1H3</accession>
<evidence type="ECO:0000313" key="1">
    <source>
        <dbReference type="EMBL" id="MDV3664204.1"/>
    </source>
</evidence>
<gene>
    <name evidence="1" type="ORF">CMU51_09050</name>
</gene>
<dbReference type="Proteomes" id="UP001189000">
    <property type="component" value="Unassembled WGS sequence"/>
</dbReference>
<proteinExistence type="predicted"/>